<dbReference type="eggNOG" id="COG2190">
    <property type="taxonomic scope" value="Bacteria"/>
</dbReference>
<keyword evidence="3" id="KW-0762">Sugar transport</keyword>
<dbReference type="InterPro" id="IPR050890">
    <property type="entry name" value="PTS_EIIA_component"/>
</dbReference>
<dbReference type="PROSITE" id="PS51093">
    <property type="entry name" value="PTS_EIIA_TYPE_1"/>
    <property type="match status" value="1"/>
</dbReference>
<dbReference type="PROSITE" id="PS00371">
    <property type="entry name" value="PTS_EIIA_TYPE_1_HIS"/>
    <property type="match status" value="1"/>
</dbReference>
<dbReference type="EMBL" id="BAHD01000020">
    <property type="protein sequence ID" value="GAB95450.1"/>
    <property type="molecule type" value="Genomic_DNA"/>
</dbReference>
<comment type="caution">
    <text evidence="9">The sequence shown here is derived from an EMBL/GenBank/DDBJ whole genome shotgun (WGS) entry which is preliminary data.</text>
</comment>
<keyword evidence="6" id="KW-0418">Kinase</keyword>
<dbReference type="SUPFAM" id="SSF51261">
    <property type="entry name" value="Duplicated hybrid motif"/>
    <property type="match status" value="1"/>
</dbReference>
<keyword evidence="4 9" id="KW-0808">Transferase</keyword>
<comment type="subcellular location">
    <subcellularLocation>
        <location evidence="1">Cytoplasm</location>
    </subcellularLocation>
</comment>
<dbReference type="GO" id="GO:0016301">
    <property type="term" value="F:kinase activity"/>
    <property type="evidence" value="ECO:0007669"/>
    <property type="project" value="UniProtKB-KW"/>
</dbReference>
<name>K6W8C5_9MICO</name>
<dbReference type="InterPro" id="IPR001127">
    <property type="entry name" value="PTS_EIIA_1_perm"/>
</dbReference>
<dbReference type="GO" id="GO:0005737">
    <property type="term" value="C:cytoplasm"/>
    <property type="evidence" value="ECO:0007669"/>
    <property type="project" value="UniProtKB-SubCell"/>
</dbReference>
<feature type="region of interest" description="Disordered" evidence="7">
    <location>
        <begin position="1"/>
        <end position="54"/>
    </location>
</feature>
<protein>
    <submittedName>
        <fullName evidence="9">Putative phosphotransferase system enzyme IIA component</fullName>
    </submittedName>
</protein>
<dbReference type="STRING" id="1184609.KILIM_020_00180"/>
<dbReference type="OrthoDB" id="9797715at2"/>
<keyword evidence="2" id="KW-0813">Transport</keyword>
<dbReference type="RefSeq" id="WP_006591982.1">
    <property type="nucleotide sequence ID" value="NZ_BAHD01000020.1"/>
</dbReference>
<evidence type="ECO:0000256" key="1">
    <source>
        <dbReference type="ARBA" id="ARBA00004496"/>
    </source>
</evidence>
<keyword evidence="10" id="KW-1185">Reference proteome</keyword>
<feature type="domain" description="PTS EIIA type-1" evidence="8">
    <location>
        <begin position="74"/>
        <end position="178"/>
    </location>
</feature>
<evidence type="ECO:0000256" key="3">
    <source>
        <dbReference type="ARBA" id="ARBA00022597"/>
    </source>
</evidence>
<proteinExistence type="predicted"/>
<dbReference type="AlphaFoldDB" id="K6W8C5"/>
<accession>K6W8C5</accession>
<dbReference type="FunFam" id="2.70.70.10:FF:000001">
    <property type="entry name" value="PTS system glucose-specific IIA component"/>
    <property type="match status" value="1"/>
</dbReference>
<dbReference type="Proteomes" id="UP000008366">
    <property type="component" value="Unassembled WGS sequence"/>
</dbReference>
<gene>
    <name evidence="9" type="ORF">KILIM_020_00180</name>
</gene>
<organism evidence="9 10">
    <name type="scientific">Kineosphaera limosa NBRC 100340</name>
    <dbReference type="NCBI Taxonomy" id="1184609"/>
    <lineage>
        <taxon>Bacteria</taxon>
        <taxon>Bacillati</taxon>
        <taxon>Actinomycetota</taxon>
        <taxon>Actinomycetes</taxon>
        <taxon>Micrococcales</taxon>
        <taxon>Dermatophilaceae</taxon>
        <taxon>Kineosphaera</taxon>
    </lineage>
</organism>
<dbReference type="Pfam" id="PF00358">
    <property type="entry name" value="PTS_EIIA_1"/>
    <property type="match status" value="1"/>
</dbReference>
<keyword evidence="5" id="KW-0598">Phosphotransferase system</keyword>
<evidence type="ECO:0000313" key="9">
    <source>
        <dbReference type="EMBL" id="GAB95450.1"/>
    </source>
</evidence>
<dbReference type="GO" id="GO:0009401">
    <property type="term" value="P:phosphoenolpyruvate-dependent sugar phosphotransferase system"/>
    <property type="evidence" value="ECO:0007669"/>
    <property type="project" value="UniProtKB-KW"/>
</dbReference>
<evidence type="ECO:0000256" key="7">
    <source>
        <dbReference type="SAM" id="MobiDB-lite"/>
    </source>
</evidence>
<dbReference type="PANTHER" id="PTHR45008:SF1">
    <property type="entry name" value="PTS SYSTEM GLUCOSE-SPECIFIC EIIA COMPONENT"/>
    <property type="match status" value="1"/>
</dbReference>
<reference evidence="9 10" key="1">
    <citation type="submission" date="2012-08" db="EMBL/GenBank/DDBJ databases">
        <title>Whole genome shotgun sequence of Kineosphaera limosa NBRC 100340.</title>
        <authorList>
            <person name="Yoshida I."/>
            <person name="Isaki S."/>
            <person name="Hosoyama A."/>
            <person name="Tsuchikane K."/>
            <person name="Katsumata H."/>
            <person name="Ando Y."/>
            <person name="Ohji S."/>
            <person name="Hamada M."/>
            <person name="Tamura T."/>
            <person name="Yamazoe A."/>
            <person name="Yamazaki S."/>
            <person name="Fujita N."/>
        </authorList>
    </citation>
    <scope>NUCLEOTIDE SEQUENCE [LARGE SCALE GENOMIC DNA]</scope>
    <source>
        <strain evidence="9 10">NBRC 100340</strain>
    </source>
</reference>
<dbReference type="NCBIfam" id="TIGR00830">
    <property type="entry name" value="PTBA"/>
    <property type="match status" value="1"/>
</dbReference>
<evidence type="ECO:0000256" key="4">
    <source>
        <dbReference type="ARBA" id="ARBA00022679"/>
    </source>
</evidence>
<evidence type="ECO:0000256" key="5">
    <source>
        <dbReference type="ARBA" id="ARBA00022683"/>
    </source>
</evidence>
<evidence type="ECO:0000259" key="8">
    <source>
        <dbReference type="PROSITE" id="PS51093"/>
    </source>
</evidence>
<sequence length="203" mass="20819">MKDELLATFQRVGRFGPRKQQRQEQVSPAEEPVTKAPDDLDASDAGPLASGPGATTLVRAPLDGTIVDLAQVEDPAFARGMIGPGIAIAPTSTTIVSPLAGTVVLLFATKHAVAIMSPTGVEVLVHVGMDTVQLKGAGFEAHVTRGQEVQVGTPLITFDPAVIASAGHPLTTPVVVTNAKKFGAPVVVAEGQISAGNDLFTVA</sequence>
<dbReference type="Gene3D" id="2.70.70.10">
    <property type="entry name" value="Glucose Permease (Domain IIA)"/>
    <property type="match status" value="1"/>
</dbReference>
<dbReference type="InterPro" id="IPR011055">
    <property type="entry name" value="Dup_hybrid_motif"/>
</dbReference>
<dbReference type="PANTHER" id="PTHR45008">
    <property type="entry name" value="PTS SYSTEM GLUCOSE-SPECIFIC EIIA COMPONENT"/>
    <property type="match status" value="1"/>
</dbReference>
<evidence type="ECO:0000313" key="10">
    <source>
        <dbReference type="Proteomes" id="UP000008366"/>
    </source>
</evidence>
<evidence type="ECO:0000256" key="6">
    <source>
        <dbReference type="ARBA" id="ARBA00022777"/>
    </source>
</evidence>
<evidence type="ECO:0000256" key="2">
    <source>
        <dbReference type="ARBA" id="ARBA00022448"/>
    </source>
</evidence>